<gene>
    <name evidence="5" type="ORF">GCM10011529_25980</name>
</gene>
<reference evidence="5" key="1">
    <citation type="journal article" date="2014" name="Int. J. Syst. Evol. Microbiol.">
        <title>Complete genome sequence of Corynebacterium casei LMG S-19264T (=DSM 44701T), isolated from a smear-ripened cheese.</title>
        <authorList>
            <consortium name="US DOE Joint Genome Institute (JGI-PGF)"/>
            <person name="Walter F."/>
            <person name="Albersmeier A."/>
            <person name="Kalinowski J."/>
            <person name="Ruckert C."/>
        </authorList>
    </citation>
    <scope>NUCLEOTIDE SEQUENCE</scope>
    <source>
        <strain evidence="5">CGMCC 1.15519</strain>
    </source>
</reference>
<comment type="caution">
    <text evidence="5">The sequence shown here is derived from an EMBL/GenBank/DDBJ whole genome shotgun (WGS) entry which is preliminary data.</text>
</comment>
<dbReference type="InterPro" id="IPR029063">
    <property type="entry name" value="SAM-dependent_MTases_sf"/>
</dbReference>
<evidence type="ECO:0000256" key="3">
    <source>
        <dbReference type="ARBA" id="ARBA00022691"/>
    </source>
</evidence>
<dbReference type="RefSeq" id="WP_188763415.1">
    <property type="nucleotide sequence ID" value="NZ_BMJM01000010.1"/>
</dbReference>
<dbReference type="Pfam" id="PF13649">
    <property type="entry name" value="Methyltransf_25"/>
    <property type="match status" value="1"/>
</dbReference>
<dbReference type="AlphaFoldDB" id="A0A917EA47"/>
<name>A0A917EA47_9SPHN</name>
<keyword evidence="2" id="KW-0808">Transferase</keyword>
<evidence type="ECO:0000259" key="4">
    <source>
        <dbReference type="SMART" id="SM00650"/>
    </source>
</evidence>
<proteinExistence type="predicted"/>
<dbReference type="Proteomes" id="UP000635071">
    <property type="component" value="Unassembled WGS sequence"/>
</dbReference>
<evidence type="ECO:0000256" key="2">
    <source>
        <dbReference type="ARBA" id="ARBA00022679"/>
    </source>
</evidence>
<dbReference type="InterPro" id="IPR041698">
    <property type="entry name" value="Methyltransf_25"/>
</dbReference>
<dbReference type="SUPFAM" id="SSF53335">
    <property type="entry name" value="S-adenosyl-L-methionine-dependent methyltransferases"/>
    <property type="match status" value="1"/>
</dbReference>
<keyword evidence="3" id="KW-0949">S-adenosyl-L-methionine</keyword>
<dbReference type="GO" id="GO:0000179">
    <property type="term" value="F:rRNA (adenine-N6,N6-)-dimethyltransferase activity"/>
    <property type="evidence" value="ECO:0007669"/>
    <property type="project" value="InterPro"/>
</dbReference>
<keyword evidence="6" id="KW-1185">Reference proteome</keyword>
<evidence type="ECO:0000256" key="1">
    <source>
        <dbReference type="ARBA" id="ARBA00022603"/>
    </source>
</evidence>
<reference evidence="5" key="2">
    <citation type="submission" date="2020-09" db="EMBL/GenBank/DDBJ databases">
        <authorList>
            <person name="Sun Q."/>
            <person name="Zhou Y."/>
        </authorList>
    </citation>
    <scope>NUCLEOTIDE SEQUENCE</scope>
    <source>
        <strain evidence="5">CGMCC 1.15519</strain>
    </source>
</reference>
<protein>
    <recommendedName>
        <fullName evidence="4">Ribosomal RNA adenine methylase transferase N-terminal domain-containing protein</fullName>
    </recommendedName>
</protein>
<dbReference type="InterPro" id="IPR020598">
    <property type="entry name" value="rRNA_Ade_methylase_Trfase_N"/>
</dbReference>
<dbReference type="SMART" id="SM00650">
    <property type="entry name" value="rADc"/>
    <property type="match status" value="1"/>
</dbReference>
<organism evidence="5 6">
    <name type="scientific">Sandarakinorhabdus glacialis</name>
    <dbReference type="NCBI Taxonomy" id="1614636"/>
    <lineage>
        <taxon>Bacteria</taxon>
        <taxon>Pseudomonadati</taxon>
        <taxon>Pseudomonadota</taxon>
        <taxon>Alphaproteobacteria</taxon>
        <taxon>Sphingomonadales</taxon>
        <taxon>Sphingosinicellaceae</taxon>
        <taxon>Sandarakinorhabdus</taxon>
    </lineage>
</organism>
<feature type="domain" description="Ribosomal RNA adenine methylase transferase N-terminal" evidence="4">
    <location>
        <begin position="33"/>
        <end position="179"/>
    </location>
</feature>
<keyword evidence="1" id="KW-0489">Methyltransferase</keyword>
<sequence length="192" mass="21128">MTVQRGRPRLLFARNFFANPRGVGSVIPSSRRLTQRMMAAVDWTTARTIVEYGPGTGVVTRAVLARMAPEARLFAFETNSEFVAYLQRSIADPRLTVIDGSAETVAAVLAAAGLASCDAAVSSLPFSIMPTRVRLRIVAATAAVLVPGAPFVGYQYSTRWVRELRRAFDHVTVRFEPRNWPPAFVFVARREG</sequence>
<evidence type="ECO:0000313" key="6">
    <source>
        <dbReference type="Proteomes" id="UP000635071"/>
    </source>
</evidence>
<dbReference type="Gene3D" id="3.40.50.150">
    <property type="entry name" value="Vaccinia Virus protein VP39"/>
    <property type="match status" value="1"/>
</dbReference>
<accession>A0A917EA47</accession>
<dbReference type="EMBL" id="BMJM01000010">
    <property type="protein sequence ID" value="GGE18311.1"/>
    <property type="molecule type" value="Genomic_DNA"/>
</dbReference>
<evidence type="ECO:0000313" key="5">
    <source>
        <dbReference type="EMBL" id="GGE18311.1"/>
    </source>
</evidence>